<organism evidence="2 3">
    <name type="scientific">Ectothiorhodospira mobilis</name>
    <dbReference type="NCBI Taxonomy" id="195064"/>
    <lineage>
        <taxon>Bacteria</taxon>
        <taxon>Pseudomonadati</taxon>
        <taxon>Pseudomonadota</taxon>
        <taxon>Gammaproteobacteria</taxon>
        <taxon>Chromatiales</taxon>
        <taxon>Ectothiorhodospiraceae</taxon>
        <taxon>Ectothiorhodospira</taxon>
    </lineage>
</organism>
<dbReference type="Proteomes" id="UP000199556">
    <property type="component" value="Unassembled WGS sequence"/>
</dbReference>
<keyword evidence="3" id="KW-1185">Reference proteome</keyword>
<accession>A0A1I4QJF0</accession>
<dbReference type="EMBL" id="FOUO01000004">
    <property type="protein sequence ID" value="SFM40218.1"/>
    <property type="molecule type" value="Genomic_DNA"/>
</dbReference>
<evidence type="ECO:0000313" key="3">
    <source>
        <dbReference type="Proteomes" id="UP000199556"/>
    </source>
</evidence>
<evidence type="ECO:0000256" key="1">
    <source>
        <dbReference type="SAM" id="Phobius"/>
    </source>
</evidence>
<dbReference type="AlphaFoldDB" id="A0A1I4QJF0"/>
<keyword evidence="1" id="KW-1133">Transmembrane helix</keyword>
<evidence type="ECO:0000313" key="2">
    <source>
        <dbReference type="EMBL" id="SFM40218.1"/>
    </source>
</evidence>
<reference evidence="2 3" key="1">
    <citation type="submission" date="2016-10" db="EMBL/GenBank/DDBJ databases">
        <authorList>
            <person name="de Groot N.N."/>
        </authorList>
    </citation>
    <scope>NUCLEOTIDE SEQUENCE [LARGE SCALE GENOMIC DNA]</scope>
    <source>
        <strain evidence="2 3">DSM 4180</strain>
    </source>
</reference>
<keyword evidence="1" id="KW-0812">Transmembrane</keyword>
<protein>
    <submittedName>
        <fullName evidence="2">Uncharacterized protein</fullName>
    </submittedName>
</protein>
<name>A0A1I4QJF0_ECTMO</name>
<proteinExistence type="predicted"/>
<gene>
    <name evidence="2" type="ORF">SAMN05421721_104205</name>
</gene>
<feature type="transmembrane region" description="Helical" evidence="1">
    <location>
        <begin position="12"/>
        <end position="33"/>
    </location>
</feature>
<keyword evidence="1" id="KW-0472">Membrane</keyword>
<sequence>MEYSLTPATWFWLLVPMPALVLLSLISLLLHGLRGMRS</sequence>